<dbReference type="RefSeq" id="WP_248344110.1">
    <property type="nucleotide sequence ID" value="NZ_AP025592.1"/>
</dbReference>
<feature type="compositionally biased region" description="Basic and acidic residues" evidence="1">
    <location>
        <begin position="175"/>
        <end position="184"/>
    </location>
</feature>
<reference evidence="4" key="1">
    <citation type="journal article" date="2022" name="Int. J. Syst. Evol. Microbiol.">
        <title>Anaeromyxobacter oryzae sp. nov., Anaeromyxobacter diazotrophicus sp. nov. and Anaeromyxobacter paludicola sp. nov., isolated from paddy soils.</title>
        <authorList>
            <person name="Itoh H."/>
            <person name="Xu Z."/>
            <person name="Mise K."/>
            <person name="Masuda Y."/>
            <person name="Ushijima N."/>
            <person name="Hayakawa C."/>
            <person name="Shiratori Y."/>
            <person name="Senoo K."/>
        </authorList>
    </citation>
    <scope>NUCLEOTIDE SEQUENCE [LARGE SCALE GENOMIC DNA]</scope>
    <source>
        <strain evidence="4">Red630</strain>
    </source>
</reference>
<dbReference type="EMBL" id="AP025592">
    <property type="protein sequence ID" value="BDG07398.1"/>
    <property type="molecule type" value="Genomic_DNA"/>
</dbReference>
<evidence type="ECO:0000313" key="3">
    <source>
        <dbReference type="EMBL" id="BDG07398.1"/>
    </source>
</evidence>
<evidence type="ECO:0000256" key="2">
    <source>
        <dbReference type="SAM" id="SignalP"/>
    </source>
</evidence>
<organism evidence="3 4">
    <name type="scientific">Anaeromyxobacter paludicola</name>
    <dbReference type="NCBI Taxonomy" id="2918171"/>
    <lineage>
        <taxon>Bacteria</taxon>
        <taxon>Pseudomonadati</taxon>
        <taxon>Myxococcota</taxon>
        <taxon>Myxococcia</taxon>
        <taxon>Myxococcales</taxon>
        <taxon>Cystobacterineae</taxon>
        <taxon>Anaeromyxobacteraceae</taxon>
        <taxon>Anaeromyxobacter</taxon>
    </lineage>
</organism>
<accession>A0ABM7X6H7</accession>
<feature type="region of interest" description="Disordered" evidence="1">
    <location>
        <begin position="154"/>
        <end position="184"/>
    </location>
</feature>
<dbReference type="Proteomes" id="UP001162734">
    <property type="component" value="Chromosome"/>
</dbReference>
<keyword evidence="2" id="KW-0732">Signal</keyword>
<protein>
    <recommendedName>
        <fullName evidence="5">Lipoprotein</fullName>
    </recommendedName>
</protein>
<name>A0ABM7X6H7_9BACT</name>
<dbReference type="PROSITE" id="PS51257">
    <property type="entry name" value="PROKAR_LIPOPROTEIN"/>
    <property type="match status" value="1"/>
</dbReference>
<sequence length="184" mass="20418">MRRTKTWPGALAACAAGLLAAGCRPDDGAEAVRLVQRYDAALIEAYKAGDARLVEGLAGERELKKLTGLIGVKLDTGVNMDAELRELKVLEVRREGDVVEVRTEERWHYADRRIGTGAQVGQASDDHYFMRYDLSVEGGRRVVRELHFERPPEVGRTDVELGGDFRLQHGLPPAEAKDPKGRNR</sequence>
<evidence type="ECO:0000313" key="4">
    <source>
        <dbReference type="Proteomes" id="UP001162734"/>
    </source>
</evidence>
<evidence type="ECO:0000256" key="1">
    <source>
        <dbReference type="SAM" id="MobiDB-lite"/>
    </source>
</evidence>
<proteinExistence type="predicted"/>
<feature type="signal peptide" evidence="2">
    <location>
        <begin position="1"/>
        <end position="20"/>
    </location>
</feature>
<keyword evidence="4" id="KW-1185">Reference proteome</keyword>
<evidence type="ECO:0008006" key="5">
    <source>
        <dbReference type="Google" id="ProtNLM"/>
    </source>
</evidence>
<gene>
    <name evidence="3" type="ORF">AMPC_05110</name>
</gene>
<feature type="chain" id="PRO_5046293508" description="Lipoprotein" evidence="2">
    <location>
        <begin position="21"/>
        <end position="184"/>
    </location>
</feature>